<reference evidence="7 8" key="1">
    <citation type="journal article" date="2017" name="G3 (Bethesda)">
        <title>First Draft Genome Sequence of the Pathogenic Fungus Lomentospora prolificans (Formerly Scedosporium prolificans).</title>
        <authorList>
            <person name="Luo R."/>
            <person name="Zimin A."/>
            <person name="Workman R."/>
            <person name="Fan Y."/>
            <person name="Pertea G."/>
            <person name="Grossman N."/>
            <person name="Wear M.P."/>
            <person name="Jia B."/>
            <person name="Miller H."/>
            <person name="Casadevall A."/>
            <person name="Timp W."/>
            <person name="Zhang S.X."/>
            <person name="Salzberg S.L."/>
        </authorList>
    </citation>
    <scope>NUCLEOTIDE SEQUENCE [LARGE SCALE GENOMIC DNA]</scope>
    <source>
        <strain evidence="7 8">JHH-5317</strain>
    </source>
</reference>
<keyword evidence="3 6" id="KW-1133">Transmembrane helix</keyword>
<organism evidence="7 8">
    <name type="scientific">Lomentospora prolificans</name>
    <dbReference type="NCBI Taxonomy" id="41688"/>
    <lineage>
        <taxon>Eukaryota</taxon>
        <taxon>Fungi</taxon>
        <taxon>Dikarya</taxon>
        <taxon>Ascomycota</taxon>
        <taxon>Pezizomycotina</taxon>
        <taxon>Sordariomycetes</taxon>
        <taxon>Hypocreomycetidae</taxon>
        <taxon>Microascales</taxon>
        <taxon>Microascaceae</taxon>
        <taxon>Lomentospora</taxon>
    </lineage>
</organism>
<gene>
    <name evidence="7" type="ORF">jhhlp_007583</name>
</gene>
<keyword evidence="2 6" id="KW-0812">Transmembrane</keyword>
<evidence type="ECO:0000313" key="8">
    <source>
        <dbReference type="Proteomes" id="UP000233524"/>
    </source>
</evidence>
<dbReference type="AlphaFoldDB" id="A0A2N3MZY5"/>
<evidence type="ECO:0000256" key="3">
    <source>
        <dbReference type="ARBA" id="ARBA00022989"/>
    </source>
</evidence>
<protein>
    <submittedName>
        <fullName evidence="7">Uncharacterized protein</fullName>
    </submittedName>
</protein>
<keyword evidence="8" id="KW-1185">Reference proteome</keyword>
<evidence type="ECO:0000256" key="4">
    <source>
        <dbReference type="ARBA" id="ARBA00023136"/>
    </source>
</evidence>
<evidence type="ECO:0000313" key="7">
    <source>
        <dbReference type="EMBL" id="PKS05754.1"/>
    </source>
</evidence>
<name>A0A2N3MZY5_9PEZI</name>
<dbReference type="Proteomes" id="UP000233524">
    <property type="component" value="Unassembled WGS sequence"/>
</dbReference>
<dbReference type="STRING" id="41688.A0A2N3MZY5"/>
<dbReference type="InterPro" id="IPR045863">
    <property type="entry name" value="CorA_TM1_TM2"/>
</dbReference>
<evidence type="ECO:0000256" key="2">
    <source>
        <dbReference type="ARBA" id="ARBA00022692"/>
    </source>
</evidence>
<accession>A0A2N3MZY5</accession>
<dbReference type="InParanoid" id="A0A2N3MZY5"/>
<dbReference type="SUPFAM" id="SSF144083">
    <property type="entry name" value="Magnesium transport protein CorA, transmembrane region"/>
    <property type="match status" value="1"/>
</dbReference>
<comment type="caution">
    <text evidence="7">The sequence shown here is derived from an EMBL/GenBank/DDBJ whole genome shotgun (WGS) entry which is preliminary data.</text>
</comment>
<evidence type="ECO:0000256" key="6">
    <source>
        <dbReference type="SAM" id="Phobius"/>
    </source>
</evidence>
<comment type="subcellular location">
    <subcellularLocation>
        <location evidence="1">Membrane</location>
        <topology evidence="1">Multi-pass membrane protein</topology>
    </subcellularLocation>
</comment>
<evidence type="ECO:0000256" key="1">
    <source>
        <dbReference type="ARBA" id="ARBA00004141"/>
    </source>
</evidence>
<feature type="transmembrane region" description="Helical" evidence="6">
    <location>
        <begin position="498"/>
        <end position="519"/>
    </location>
</feature>
<feature type="transmembrane region" description="Helical" evidence="6">
    <location>
        <begin position="467"/>
        <end position="486"/>
    </location>
</feature>
<dbReference type="GO" id="GO:0016020">
    <property type="term" value="C:membrane"/>
    <property type="evidence" value="ECO:0007669"/>
    <property type="project" value="UniProtKB-SubCell"/>
</dbReference>
<proteinExistence type="predicted"/>
<dbReference type="Gene3D" id="1.20.58.340">
    <property type="entry name" value="Magnesium transport protein CorA, transmembrane region"/>
    <property type="match status" value="1"/>
</dbReference>
<dbReference type="OrthoDB" id="5428055at2759"/>
<dbReference type="VEuPathDB" id="FungiDB:jhhlp_007583"/>
<feature type="region of interest" description="Disordered" evidence="5">
    <location>
        <begin position="386"/>
        <end position="406"/>
    </location>
</feature>
<keyword evidence="4 6" id="KW-0472">Membrane</keyword>
<sequence>MTKVTNKEGHWLAAGDYQHTVNRLCASDPRLRLRDPKTLNLHVPFTDDHVRVSVLEAQEDNSFLTQARFTTPESLQDHFSSSECSRPGRKAVYILEGMGPGFVSVMGQHFSLHPSIFVEQERVVVHDISWRGANDGVPLPSSLRGGRAHLRMRYHEVMSFDVAPRSFRWACGVTGKHIGVSRELKWGDTVDDGDQFLDVGMIVRKCGVWSRRKEGGGWDCLVICDPPLRRVHAGETYNDAFDVQTRPYQGGYIDFVPEEEQLHVLSGPPRTCLLDDLTFYLETHHRLIETSTNHGASPEGVVLFVKKIVASQYLVQIEHVRSALIAVQRGLTRKQDLARMPMRKVEALWSDMQAWERRMGEYLEDLEGIMIQLGIPLTDEPWAHSSYHSPSLANPPPYHKDASEMRPDPSWQDCEADFQFLLHRLRELRHRTASLNAAVTGLAGITGNRMSYKEQQRSIREAKSTKAITLIGLIFIPLAYTSSVFSMTEPYAPGQELFWVYFAASAPLILLVVLGYYILDYGYSAGSAAWSIYHVMSRLRKAVGLSETANGKDEAFEA</sequence>
<evidence type="ECO:0000256" key="5">
    <source>
        <dbReference type="SAM" id="MobiDB-lite"/>
    </source>
</evidence>
<dbReference type="EMBL" id="NLAX01001139">
    <property type="protein sequence ID" value="PKS05754.1"/>
    <property type="molecule type" value="Genomic_DNA"/>
</dbReference>